<organism evidence="1 2">
    <name type="scientific">Ameca splendens</name>
    <dbReference type="NCBI Taxonomy" id="208324"/>
    <lineage>
        <taxon>Eukaryota</taxon>
        <taxon>Metazoa</taxon>
        <taxon>Chordata</taxon>
        <taxon>Craniata</taxon>
        <taxon>Vertebrata</taxon>
        <taxon>Euteleostomi</taxon>
        <taxon>Actinopterygii</taxon>
        <taxon>Neopterygii</taxon>
        <taxon>Teleostei</taxon>
        <taxon>Neoteleostei</taxon>
        <taxon>Acanthomorphata</taxon>
        <taxon>Ovalentaria</taxon>
        <taxon>Atherinomorphae</taxon>
        <taxon>Cyprinodontiformes</taxon>
        <taxon>Goodeidae</taxon>
        <taxon>Ameca</taxon>
    </lineage>
</organism>
<evidence type="ECO:0000313" key="2">
    <source>
        <dbReference type="Proteomes" id="UP001469553"/>
    </source>
</evidence>
<reference evidence="1 2" key="1">
    <citation type="submission" date="2021-06" db="EMBL/GenBank/DDBJ databases">
        <authorList>
            <person name="Palmer J.M."/>
        </authorList>
    </citation>
    <scope>NUCLEOTIDE SEQUENCE [LARGE SCALE GENOMIC DNA]</scope>
    <source>
        <strain evidence="1 2">AS_MEX2019</strain>
        <tissue evidence="1">Muscle</tissue>
    </source>
</reference>
<keyword evidence="2" id="KW-1185">Reference proteome</keyword>
<gene>
    <name evidence="1" type="ORF">AMECASPLE_035757</name>
</gene>
<dbReference type="Proteomes" id="UP001469553">
    <property type="component" value="Unassembled WGS sequence"/>
</dbReference>
<sequence length="117" mass="13039">MQKDPQLGIEPRTFLLQGNSATNCATVQPSAAGIISPNILSEIIKYLFFYIKHVCESCKNVFNINVLKVPFPFSSNFLNRPFCSITVMHLVCTKLIFKRELVSAGVTAEAGSRKQEE</sequence>
<protein>
    <submittedName>
        <fullName evidence="1">Uncharacterized protein</fullName>
    </submittedName>
</protein>
<accession>A0ABV0YUJ7</accession>
<dbReference type="EMBL" id="JAHRIP010043041">
    <property type="protein sequence ID" value="MEQ2297548.1"/>
    <property type="molecule type" value="Genomic_DNA"/>
</dbReference>
<comment type="caution">
    <text evidence="1">The sequence shown here is derived from an EMBL/GenBank/DDBJ whole genome shotgun (WGS) entry which is preliminary data.</text>
</comment>
<proteinExistence type="predicted"/>
<name>A0ABV0YUJ7_9TELE</name>
<evidence type="ECO:0000313" key="1">
    <source>
        <dbReference type="EMBL" id="MEQ2297548.1"/>
    </source>
</evidence>